<sequence>MNLKSTLDNLNQAATAMEASEINSSNENNKHDNSRLTKSKKVKWSSDSELLLLAFLDLRIEDVNQLKKRGFTANKVKRKLWNDASMMLNYEFSAKQCAIKWKNIKLYSKKNS</sequence>
<dbReference type="EMBL" id="CAJVPP010001815">
    <property type="protein sequence ID" value="CAG8574176.1"/>
    <property type="molecule type" value="Genomic_DNA"/>
</dbReference>
<feature type="region of interest" description="Disordered" evidence="1">
    <location>
        <begin position="18"/>
        <end position="41"/>
    </location>
</feature>
<feature type="compositionally biased region" description="Low complexity" evidence="1">
    <location>
        <begin position="18"/>
        <end position="27"/>
    </location>
</feature>
<evidence type="ECO:0000313" key="3">
    <source>
        <dbReference type="Proteomes" id="UP000789375"/>
    </source>
</evidence>
<evidence type="ECO:0000256" key="1">
    <source>
        <dbReference type="SAM" id="MobiDB-lite"/>
    </source>
</evidence>
<reference evidence="2" key="1">
    <citation type="submission" date="2021-06" db="EMBL/GenBank/DDBJ databases">
        <authorList>
            <person name="Kallberg Y."/>
            <person name="Tangrot J."/>
            <person name="Rosling A."/>
        </authorList>
    </citation>
    <scope>NUCLEOTIDE SEQUENCE</scope>
    <source>
        <strain evidence="2">87-6 pot B 2015</strain>
    </source>
</reference>
<organism evidence="2 3">
    <name type="scientific">Funneliformis mosseae</name>
    <name type="common">Endomycorrhizal fungus</name>
    <name type="synonym">Glomus mosseae</name>
    <dbReference type="NCBI Taxonomy" id="27381"/>
    <lineage>
        <taxon>Eukaryota</taxon>
        <taxon>Fungi</taxon>
        <taxon>Fungi incertae sedis</taxon>
        <taxon>Mucoromycota</taxon>
        <taxon>Glomeromycotina</taxon>
        <taxon>Glomeromycetes</taxon>
        <taxon>Glomerales</taxon>
        <taxon>Glomeraceae</taxon>
        <taxon>Funneliformis</taxon>
    </lineage>
</organism>
<comment type="caution">
    <text evidence="2">The sequence shown here is derived from an EMBL/GenBank/DDBJ whole genome shotgun (WGS) entry which is preliminary data.</text>
</comment>
<gene>
    <name evidence="2" type="ORF">FMOSSE_LOCUS7611</name>
</gene>
<evidence type="ECO:0000313" key="2">
    <source>
        <dbReference type="EMBL" id="CAG8574176.1"/>
    </source>
</evidence>
<dbReference type="Proteomes" id="UP000789375">
    <property type="component" value="Unassembled WGS sequence"/>
</dbReference>
<protein>
    <submittedName>
        <fullName evidence="2">8343_t:CDS:1</fullName>
    </submittedName>
</protein>
<proteinExistence type="predicted"/>
<accession>A0A9N9G112</accession>
<dbReference type="AlphaFoldDB" id="A0A9N9G112"/>
<keyword evidence="3" id="KW-1185">Reference proteome</keyword>
<name>A0A9N9G112_FUNMO</name>